<dbReference type="Gene3D" id="3.90.550.10">
    <property type="entry name" value="Spore Coat Polysaccharide Biosynthesis Protein SpsA, Chain A"/>
    <property type="match status" value="1"/>
</dbReference>
<feature type="domain" description="Glycosyltransferase 2-like" evidence="2">
    <location>
        <begin position="11"/>
        <end position="138"/>
    </location>
</feature>
<keyword evidence="1" id="KW-1133">Transmembrane helix</keyword>
<sequence length="282" mass="32716">MKKASKLPLVSVIIPTRNSIRTIEEALKSIKSQTYPKIEIIIVDQFSSDNTLNIAKKFTNKIYKIKGDKFYSAPPVSRNLGAKNSKGKYLLHMDSDMQLSKKVVEECVNKLERNSNLLALKIHEEDIGTGFWSRAKMLERKFYVGFDLIEAARFIRRNVFLKLNGYDEQLRSGEDWDLSQRIEKIGKISDIENKIVHNLGKMNYIYQVKKKFNYGLTLNQILKKHNFTPSKDIAMIFRSTYFKNPKLFITDPIGTLGFIILRPSELIAYLIGIFWAKFFKTK</sequence>
<dbReference type="EMBL" id="LBSJ01000011">
    <property type="protein sequence ID" value="KKQ15713.1"/>
    <property type="molecule type" value="Genomic_DNA"/>
</dbReference>
<reference evidence="3 4" key="1">
    <citation type="journal article" date="2015" name="Nature">
        <title>rRNA introns, odd ribosomes, and small enigmatic genomes across a large radiation of phyla.</title>
        <authorList>
            <person name="Brown C.T."/>
            <person name="Hug L.A."/>
            <person name="Thomas B.C."/>
            <person name="Sharon I."/>
            <person name="Castelle C.J."/>
            <person name="Singh A."/>
            <person name="Wilkins M.J."/>
            <person name="Williams K.H."/>
            <person name="Banfield J.F."/>
        </authorList>
    </citation>
    <scope>NUCLEOTIDE SEQUENCE [LARGE SCALE GENOMIC DNA]</scope>
</reference>
<name>A0A0G0F9A2_9BACT</name>
<proteinExistence type="predicted"/>
<evidence type="ECO:0000259" key="2">
    <source>
        <dbReference type="Pfam" id="PF00535"/>
    </source>
</evidence>
<evidence type="ECO:0000313" key="4">
    <source>
        <dbReference type="Proteomes" id="UP000034448"/>
    </source>
</evidence>
<dbReference type="AlphaFoldDB" id="A0A0G0F9A2"/>
<dbReference type="PANTHER" id="PTHR43685">
    <property type="entry name" value="GLYCOSYLTRANSFERASE"/>
    <property type="match status" value="1"/>
</dbReference>
<feature type="transmembrane region" description="Helical" evidence="1">
    <location>
        <begin position="253"/>
        <end position="276"/>
    </location>
</feature>
<keyword evidence="3" id="KW-0808">Transferase</keyword>
<evidence type="ECO:0000256" key="1">
    <source>
        <dbReference type="SAM" id="Phobius"/>
    </source>
</evidence>
<dbReference type="Pfam" id="PF00535">
    <property type="entry name" value="Glycos_transf_2"/>
    <property type="match status" value="1"/>
</dbReference>
<comment type="caution">
    <text evidence="3">The sequence shown here is derived from an EMBL/GenBank/DDBJ whole genome shotgun (WGS) entry which is preliminary data.</text>
</comment>
<dbReference type="InterPro" id="IPR029044">
    <property type="entry name" value="Nucleotide-diphossugar_trans"/>
</dbReference>
<keyword evidence="3" id="KW-0328">Glycosyltransferase</keyword>
<dbReference type="GO" id="GO:0016757">
    <property type="term" value="F:glycosyltransferase activity"/>
    <property type="evidence" value="ECO:0007669"/>
    <property type="project" value="UniProtKB-KW"/>
</dbReference>
<dbReference type="SUPFAM" id="SSF53448">
    <property type="entry name" value="Nucleotide-diphospho-sugar transferases"/>
    <property type="match status" value="1"/>
</dbReference>
<dbReference type="InterPro" id="IPR001173">
    <property type="entry name" value="Glyco_trans_2-like"/>
</dbReference>
<keyword evidence="1" id="KW-0812">Transmembrane</keyword>
<gene>
    <name evidence="3" type="ORF">US28_C0011G0009</name>
</gene>
<organism evidence="3 4">
    <name type="scientific">Candidatus Daviesbacteria bacterium GW2011_GWA1_36_8</name>
    <dbReference type="NCBI Taxonomy" id="1618417"/>
    <lineage>
        <taxon>Bacteria</taxon>
        <taxon>Candidatus Daviesiibacteriota</taxon>
    </lineage>
</organism>
<protein>
    <submittedName>
        <fullName evidence="3">Putative beta-1,3-galactosyltransferase</fullName>
    </submittedName>
</protein>
<keyword evidence="1" id="KW-0472">Membrane</keyword>
<dbReference type="Proteomes" id="UP000034448">
    <property type="component" value="Unassembled WGS sequence"/>
</dbReference>
<accession>A0A0G0F9A2</accession>
<dbReference type="PANTHER" id="PTHR43685:SF2">
    <property type="entry name" value="GLYCOSYLTRANSFERASE 2-LIKE DOMAIN-CONTAINING PROTEIN"/>
    <property type="match status" value="1"/>
</dbReference>
<dbReference type="InterPro" id="IPR050834">
    <property type="entry name" value="Glycosyltransf_2"/>
</dbReference>
<evidence type="ECO:0000313" key="3">
    <source>
        <dbReference type="EMBL" id="KKQ15713.1"/>
    </source>
</evidence>